<evidence type="ECO:0000313" key="3">
    <source>
        <dbReference type="Proteomes" id="UP000295515"/>
    </source>
</evidence>
<keyword evidence="1" id="KW-0472">Membrane</keyword>
<dbReference type="EMBL" id="SMCQ01000033">
    <property type="protein sequence ID" value="TCV91228.1"/>
    <property type="molecule type" value="Genomic_DNA"/>
</dbReference>
<comment type="caution">
    <text evidence="2">The sequence shown here is derived from an EMBL/GenBank/DDBJ whole genome shotgun (WGS) entry which is preliminary data.</text>
</comment>
<proteinExistence type="predicted"/>
<name>A0A4R3YIS1_9FIRM</name>
<feature type="transmembrane region" description="Helical" evidence="1">
    <location>
        <begin position="33"/>
        <end position="51"/>
    </location>
</feature>
<keyword evidence="3" id="KW-1185">Reference proteome</keyword>
<feature type="transmembrane region" description="Helical" evidence="1">
    <location>
        <begin position="7"/>
        <end position="27"/>
    </location>
</feature>
<dbReference type="GeneID" id="98916977"/>
<evidence type="ECO:0000313" key="2">
    <source>
        <dbReference type="EMBL" id="TCV91228.1"/>
    </source>
</evidence>
<dbReference type="RefSeq" id="WP_165973159.1">
    <property type="nucleotide sequence ID" value="NZ_JANKBF010000028.1"/>
</dbReference>
<reference evidence="2 3" key="1">
    <citation type="submission" date="2019-03" db="EMBL/GenBank/DDBJ databases">
        <title>Genomic Encyclopedia of Type Strains, Phase IV (KMG-IV): sequencing the most valuable type-strain genomes for metagenomic binning, comparative biology and taxonomic classification.</title>
        <authorList>
            <person name="Goeker M."/>
        </authorList>
    </citation>
    <scope>NUCLEOTIDE SEQUENCE [LARGE SCALE GENOMIC DNA]</scope>
    <source>
        <strain evidence="2 3">DSM 29487</strain>
    </source>
</reference>
<accession>A0A4R3YIS1</accession>
<sequence>MKFKTENIISFMIAIALLVISLYNFIIKKENSSFINIIIAILFIIFELIRVKYNKNE</sequence>
<keyword evidence="1" id="KW-1133">Transmembrane helix</keyword>
<protein>
    <submittedName>
        <fullName evidence="2">Uncharacterized protein</fullName>
    </submittedName>
</protein>
<keyword evidence="1" id="KW-0812">Transmembrane</keyword>
<gene>
    <name evidence="2" type="ORF">EDD60_13310</name>
</gene>
<organism evidence="2 3">
    <name type="scientific">Longibaculum muris</name>
    <dbReference type="NCBI Taxonomy" id="1796628"/>
    <lineage>
        <taxon>Bacteria</taxon>
        <taxon>Bacillati</taxon>
        <taxon>Bacillota</taxon>
        <taxon>Erysipelotrichia</taxon>
        <taxon>Erysipelotrichales</taxon>
        <taxon>Coprobacillaceae</taxon>
        <taxon>Longibaculum</taxon>
    </lineage>
</organism>
<dbReference type="Proteomes" id="UP000295515">
    <property type="component" value="Unassembled WGS sequence"/>
</dbReference>
<dbReference type="AlphaFoldDB" id="A0A4R3YIS1"/>
<evidence type="ECO:0000256" key="1">
    <source>
        <dbReference type="SAM" id="Phobius"/>
    </source>
</evidence>